<dbReference type="Gene3D" id="1.20.5.620">
    <property type="entry name" value="F1F0 ATP synthase subunit B, membrane domain"/>
    <property type="match status" value="1"/>
</dbReference>
<dbReference type="CDD" id="cd06503">
    <property type="entry name" value="ATP-synt_Fo_b"/>
    <property type="match status" value="1"/>
</dbReference>
<dbReference type="HAMAP" id="MF_01398">
    <property type="entry name" value="ATP_synth_b_bprime"/>
    <property type="match status" value="1"/>
</dbReference>
<dbReference type="Proteomes" id="UP000270224">
    <property type="component" value="Unassembled WGS sequence"/>
</dbReference>
<reference evidence="19" key="1">
    <citation type="submission" date="2018-11" db="EMBL/GenBank/DDBJ databases">
        <title>Proposal to divide the Flavobacteriaceae and reorganize its genera based on Amino Acid Identity values calculated from whole genome sequences.</title>
        <authorList>
            <person name="Nicholson A.C."/>
            <person name="Gulvik C.A."/>
            <person name="Whitney A.M."/>
            <person name="Humrighouse B.W."/>
            <person name="Bell M."/>
            <person name="Holmes B."/>
            <person name="Steigerwalt A."/>
            <person name="Villarma A."/>
            <person name="Sheth M."/>
            <person name="Batra D."/>
            <person name="Pryor J."/>
            <person name="Bernardet J.-F."/>
            <person name="Hugo C."/>
            <person name="Kampfer P."/>
            <person name="Newman J."/>
            <person name="Mcquiston J.R."/>
        </authorList>
    </citation>
    <scope>NUCLEOTIDE SEQUENCE [LARGE SCALE GENOMIC DNA]</scope>
    <source>
        <strain evidence="19">H3056</strain>
    </source>
</reference>
<dbReference type="InterPro" id="IPR028987">
    <property type="entry name" value="ATP_synth_B-like_membr_sf"/>
</dbReference>
<evidence type="ECO:0000256" key="6">
    <source>
        <dbReference type="ARBA" id="ARBA00022781"/>
    </source>
</evidence>
<dbReference type="EMBL" id="RJUG01000003">
    <property type="protein sequence ID" value="ROI08834.1"/>
    <property type="molecule type" value="Genomic_DNA"/>
</dbReference>
<keyword evidence="7 15" id="KW-1133">Transmembrane helix</keyword>
<dbReference type="OrthoDB" id="9795289at2"/>
<reference evidence="19" key="2">
    <citation type="submission" date="2018-11" db="EMBL/GenBank/DDBJ databases">
        <title>Proposal to divide the Flavobacteriaceae and reorganize its genera based on Amino Acid Identity values calculated from whole genome sequences.</title>
        <authorList>
            <person name="Nicholson A.C."/>
            <person name="Gulvik C.A."/>
            <person name="Whitney A.M."/>
            <person name="Humrighouse B.W."/>
            <person name="Bell M."/>
            <person name="Holmens B."/>
            <person name="Steigerwalt A."/>
            <person name="Villarma A."/>
            <person name="Sheth M."/>
            <person name="Batra D."/>
            <person name="Pryor J."/>
            <person name="Bernardet J.-F."/>
            <person name="Hugo C."/>
            <person name="Kampfer P."/>
            <person name="Newman J."/>
            <person name="Mcquiston J.R."/>
        </authorList>
    </citation>
    <scope>NUCLEOTIDE SEQUENCE [LARGE SCALE GENOMIC DNA]</scope>
    <source>
        <strain evidence="19">H3056</strain>
    </source>
</reference>
<dbReference type="GO" id="GO:0046961">
    <property type="term" value="F:proton-transporting ATPase activity, rotational mechanism"/>
    <property type="evidence" value="ECO:0007669"/>
    <property type="project" value="TreeGrafter"/>
</dbReference>
<evidence type="ECO:0000256" key="8">
    <source>
        <dbReference type="ARBA" id="ARBA00023065"/>
    </source>
</evidence>
<evidence type="ECO:0000256" key="4">
    <source>
        <dbReference type="ARBA" id="ARBA00022547"/>
    </source>
</evidence>
<keyword evidence="4 15" id="KW-0138">CF(0)</keyword>
<dbReference type="PANTHER" id="PTHR33445">
    <property type="entry name" value="ATP SYNTHASE SUBUNIT B', CHLOROPLASTIC"/>
    <property type="match status" value="1"/>
</dbReference>
<comment type="similarity">
    <text evidence="1 15 16">Belongs to the ATPase B chain family.</text>
</comment>
<keyword evidence="9 15" id="KW-0472">Membrane</keyword>
<dbReference type="InterPro" id="IPR002146">
    <property type="entry name" value="ATP_synth_b/b'su_bac/chlpt"/>
</dbReference>
<dbReference type="GO" id="GO:0012505">
    <property type="term" value="C:endomembrane system"/>
    <property type="evidence" value="ECO:0007669"/>
    <property type="project" value="UniProtKB-SubCell"/>
</dbReference>
<evidence type="ECO:0000256" key="15">
    <source>
        <dbReference type="HAMAP-Rule" id="MF_01398"/>
    </source>
</evidence>
<dbReference type="RefSeq" id="WP_123265422.1">
    <property type="nucleotide sequence ID" value="NZ_RJUG01000003.1"/>
</dbReference>
<keyword evidence="6 15" id="KW-0375">Hydrogen ion transport</keyword>
<evidence type="ECO:0000256" key="12">
    <source>
        <dbReference type="ARBA" id="ARBA00025614"/>
    </source>
</evidence>
<evidence type="ECO:0000256" key="10">
    <source>
        <dbReference type="ARBA" id="ARBA00023310"/>
    </source>
</evidence>
<keyword evidence="5 15" id="KW-0812">Transmembrane</keyword>
<comment type="caution">
    <text evidence="18">The sequence shown here is derived from an EMBL/GenBank/DDBJ whole genome shotgun (WGS) entry which is preliminary data.</text>
</comment>
<sequence length="165" mass="18436">MGLLEDFSSGLFIIQSVIFLIVLFVLYKFAWKPIMEAVNEREITIVDSLNQAKLARQQVENLKAENDIIIREAKVERDQILKEAREIKDRIVGEAKDAAKAEGDKMVEAARQTIQAEKSAAVADIKNQIGALSINIAESILKKNLDNDSAQNELVEKILNTSNLN</sequence>
<keyword evidence="10 15" id="KW-0066">ATP synthesis</keyword>
<dbReference type="InterPro" id="IPR050059">
    <property type="entry name" value="ATP_synthase_B_chain"/>
</dbReference>
<dbReference type="AlphaFoldDB" id="A0A3N0WUU7"/>
<evidence type="ECO:0000313" key="19">
    <source>
        <dbReference type="Proteomes" id="UP000270224"/>
    </source>
</evidence>
<dbReference type="GO" id="GO:0005886">
    <property type="term" value="C:plasma membrane"/>
    <property type="evidence" value="ECO:0007669"/>
    <property type="project" value="UniProtKB-SubCell"/>
</dbReference>
<keyword evidence="3 15" id="KW-1003">Cell membrane</keyword>
<evidence type="ECO:0000256" key="7">
    <source>
        <dbReference type="ARBA" id="ARBA00022989"/>
    </source>
</evidence>
<comment type="subunit">
    <text evidence="15">F-type ATPases have 2 components, F(1) - the catalytic core - and F(0) - the membrane proton channel. F(1) has five subunits: alpha(3), beta(3), gamma(1), delta(1), epsilon(1). F(0) has three main subunits: a(1), b(2) and c(10-14). The alpha and beta chains form an alternating ring which encloses part of the gamma chain. F(1) is attached to F(0) by a central stalk formed by the gamma and epsilon chains, while a peripheral stalk is formed by the delta and b chains.</text>
</comment>
<proteinExistence type="inferred from homology"/>
<keyword evidence="8 15" id="KW-0406">Ion transport</keyword>
<feature type="transmembrane region" description="Helical" evidence="15">
    <location>
        <begin position="12"/>
        <end position="31"/>
    </location>
</feature>
<dbReference type="SUPFAM" id="SSF81573">
    <property type="entry name" value="F1F0 ATP synthase subunit B, membrane domain"/>
    <property type="match status" value="1"/>
</dbReference>
<protein>
    <recommendedName>
        <fullName evidence="15">ATP synthase subunit b</fullName>
    </recommendedName>
    <alternativeName>
        <fullName evidence="15">ATP synthase F(0) sector subunit b</fullName>
    </alternativeName>
    <alternativeName>
        <fullName evidence="15">ATPase subunit I</fullName>
    </alternativeName>
    <alternativeName>
        <fullName evidence="15">F-type ATPase subunit b</fullName>
        <shortName evidence="15">F-ATPase subunit b</shortName>
    </alternativeName>
</protein>
<evidence type="ECO:0000256" key="1">
    <source>
        <dbReference type="ARBA" id="ARBA00005513"/>
    </source>
</evidence>
<evidence type="ECO:0000256" key="2">
    <source>
        <dbReference type="ARBA" id="ARBA00022448"/>
    </source>
</evidence>
<comment type="subcellular location">
    <subcellularLocation>
        <location evidence="15">Cell membrane</location>
        <topology evidence="15">Single-pass membrane protein</topology>
    </subcellularLocation>
    <subcellularLocation>
        <location evidence="14">Endomembrane system</location>
        <topology evidence="14">Single-pass membrane protein</topology>
    </subcellularLocation>
</comment>
<dbReference type="Pfam" id="PF00430">
    <property type="entry name" value="ATP-synt_B"/>
    <property type="match status" value="1"/>
</dbReference>
<dbReference type="InterPro" id="IPR005864">
    <property type="entry name" value="ATP_synth_F0_bsu_bac"/>
</dbReference>
<gene>
    <name evidence="15 18" type="primary">atpF</name>
    <name evidence="18" type="ORF">EGI11_05230</name>
</gene>
<keyword evidence="18" id="KW-0378">Hydrolase</keyword>
<dbReference type="PANTHER" id="PTHR33445:SF1">
    <property type="entry name" value="ATP SYNTHASE SUBUNIT B"/>
    <property type="match status" value="1"/>
</dbReference>
<evidence type="ECO:0000256" key="16">
    <source>
        <dbReference type="RuleBase" id="RU003848"/>
    </source>
</evidence>
<dbReference type="GO" id="GO:0045259">
    <property type="term" value="C:proton-transporting ATP synthase complex"/>
    <property type="evidence" value="ECO:0007669"/>
    <property type="project" value="UniProtKB-KW"/>
</dbReference>
<dbReference type="NCBIfam" id="TIGR01144">
    <property type="entry name" value="ATP_synt_b"/>
    <property type="match status" value="1"/>
</dbReference>
<comment type="function">
    <text evidence="11 15">F(1)F(0) ATP synthase produces ATP from ADP in the presence of a proton or sodium gradient. F-type ATPases consist of two structural domains, F(1) containing the extramembraneous catalytic core and F(0) containing the membrane proton channel, linked together by a central stalk and a peripheral stalk. During catalysis, ATP synthesis in the catalytic domain of F(1) is coupled via a rotary mechanism of the central stalk subunits to proton translocation.</text>
</comment>
<evidence type="ECO:0000256" key="13">
    <source>
        <dbReference type="ARBA" id="ARBA00026054"/>
    </source>
</evidence>
<evidence type="ECO:0000256" key="5">
    <source>
        <dbReference type="ARBA" id="ARBA00022692"/>
    </source>
</evidence>
<keyword evidence="2 15" id="KW-0813">Transport</keyword>
<evidence type="ECO:0000313" key="18">
    <source>
        <dbReference type="EMBL" id="ROI08834.1"/>
    </source>
</evidence>
<comment type="function">
    <text evidence="12">Component of the F(0) channel, it forms part of the peripheral stalk, linking F(1) to F(0). The b'-subunit is a diverged and duplicated form of b found in plants and photosynthetic bacteria.</text>
</comment>
<evidence type="ECO:0000256" key="17">
    <source>
        <dbReference type="SAM" id="Coils"/>
    </source>
</evidence>
<evidence type="ECO:0000256" key="3">
    <source>
        <dbReference type="ARBA" id="ARBA00022475"/>
    </source>
</evidence>
<dbReference type="GO" id="GO:0016787">
    <property type="term" value="F:hydrolase activity"/>
    <property type="evidence" value="ECO:0007669"/>
    <property type="project" value="UniProtKB-KW"/>
</dbReference>
<comment type="subunit">
    <text evidence="13">F-type ATPases have 2 components, F(1) - the catalytic core - and F(0) - the membrane proton channel. F(1) has five subunits: alpha(3), beta(3), gamma(1), delta(1), epsilon(1). F(0) has four main subunits: a(1), b(2) and c(10-14). The alpha and beta chains form an alternating ring which encloses part of the gamma chain. F(1) is attached to F(0) by a central stalk formed by the gamma and epsilon chains, while a peripheral stalk is formed by the delta and b chains.</text>
</comment>
<evidence type="ECO:0000256" key="9">
    <source>
        <dbReference type="ARBA" id="ARBA00023136"/>
    </source>
</evidence>
<feature type="coiled-coil region" evidence="17">
    <location>
        <begin position="45"/>
        <end position="90"/>
    </location>
</feature>
<dbReference type="GO" id="GO:0046933">
    <property type="term" value="F:proton-transporting ATP synthase activity, rotational mechanism"/>
    <property type="evidence" value="ECO:0007669"/>
    <property type="project" value="UniProtKB-UniRule"/>
</dbReference>
<name>A0A3N0WUU7_9FLAO</name>
<accession>A0A3N0WUU7</accession>
<keyword evidence="17" id="KW-0175">Coiled coil</keyword>
<evidence type="ECO:0000256" key="11">
    <source>
        <dbReference type="ARBA" id="ARBA00025198"/>
    </source>
</evidence>
<evidence type="ECO:0000256" key="14">
    <source>
        <dbReference type="ARBA" id="ARBA00037847"/>
    </source>
</evidence>
<organism evidence="18 19">
    <name type="scientific">Kaistella daneshvariae</name>
    <dbReference type="NCBI Taxonomy" id="2487074"/>
    <lineage>
        <taxon>Bacteria</taxon>
        <taxon>Pseudomonadati</taxon>
        <taxon>Bacteroidota</taxon>
        <taxon>Flavobacteriia</taxon>
        <taxon>Flavobacteriales</taxon>
        <taxon>Weeksellaceae</taxon>
        <taxon>Chryseobacterium group</taxon>
        <taxon>Kaistella</taxon>
    </lineage>
</organism>